<evidence type="ECO:0000256" key="1">
    <source>
        <dbReference type="SAM" id="SignalP"/>
    </source>
</evidence>
<dbReference type="AlphaFoldDB" id="A0A1W2DJK8"/>
<reference evidence="2 3" key="1">
    <citation type="submission" date="2017-04" db="EMBL/GenBank/DDBJ databases">
        <authorList>
            <person name="Afonso C.L."/>
            <person name="Miller P.J."/>
            <person name="Scott M.A."/>
            <person name="Spackman E."/>
            <person name="Goraichik I."/>
            <person name="Dimitrov K.M."/>
            <person name="Suarez D.L."/>
            <person name="Swayne D.E."/>
        </authorList>
    </citation>
    <scope>NUCLEOTIDE SEQUENCE [LARGE SCALE GENOMIC DNA]</scope>
    <source>
        <strain evidence="2 3">DSM 5090</strain>
    </source>
</reference>
<name>A0A1W2DJK8_9FIRM</name>
<keyword evidence="3" id="KW-1185">Reference proteome</keyword>
<feature type="chain" id="PRO_5013184601" description="SurA N-terminal domain-containing protein" evidence="1">
    <location>
        <begin position="27"/>
        <end position="310"/>
    </location>
</feature>
<dbReference type="EMBL" id="FWXI01000016">
    <property type="protein sequence ID" value="SMC97711.1"/>
    <property type="molecule type" value="Genomic_DNA"/>
</dbReference>
<dbReference type="PROSITE" id="PS51257">
    <property type="entry name" value="PROKAR_LIPOPROTEIN"/>
    <property type="match status" value="1"/>
</dbReference>
<evidence type="ECO:0000313" key="2">
    <source>
        <dbReference type="EMBL" id="SMC97711.1"/>
    </source>
</evidence>
<evidence type="ECO:0000313" key="3">
    <source>
        <dbReference type="Proteomes" id="UP000192738"/>
    </source>
</evidence>
<feature type="signal peptide" evidence="1">
    <location>
        <begin position="1"/>
        <end position="26"/>
    </location>
</feature>
<organism evidence="2 3">
    <name type="scientific">Sporomusa malonica</name>
    <dbReference type="NCBI Taxonomy" id="112901"/>
    <lineage>
        <taxon>Bacteria</taxon>
        <taxon>Bacillati</taxon>
        <taxon>Bacillota</taxon>
        <taxon>Negativicutes</taxon>
        <taxon>Selenomonadales</taxon>
        <taxon>Sporomusaceae</taxon>
        <taxon>Sporomusa</taxon>
    </lineage>
</organism>
<evidence type="ECO:0008006" key="4">
    <source>
        <dbReference type="Google" id="ProtNLM"/>
    </source>
</evidence>
<gene>
    <name evidence="2" type="ORF">SAMN04488500_11666</name>
</gene>
<protein>
    <recommendedName>
        <fullName evidence="4">SurA N-terminal domain-containing protein</fullName>
    </recommendedName>
</protein>
<keyword evidence="1" id="KW-0732">Signal</keyword>
<dbReference type="RefSeq" id="WP_084577117.1">
    <property type="nucleotide sequence ID" value="NZ_CP155572.1"/>
</dbReference>
<accession>A0A1W2DJK8</accession>
<proteinExistence type="predicted"/>
<dbReference type="OrthoDB" id="1707591at2"/>
<dbReference type="Proteomes" id="UP000192738">
    <property type="component" value="Unassembled WGS sequence"/>
</dbReference>
<dbReference type="STRING" id="112901.SAMN04488500_11666"/>
<sequence length="310" mass="35124">MKLVRKIINISLIIVLVLAVSGCANKEASPIQKPTKQHAVENAADKEKAVMDNFNALMQKKDVTIPEIIKFNDDHIAAVSKANASTMVIGLEKVQHEKLTKMQDKFADNEAVQKIIAKSYQNGIVNSISSIENKDVKDLLVESQNSGYKVETAEGMYFPVIDYSFYKKYQNAVTRDIAAFIDIMAIESDKTPIKDAGLMISWAEILKRATTQERFIKEYNNSAKIEDMRQLLKRYATFALYGANNTPLFSYDTKQMVPEAKQTYLETMFDVNHGSFSKAMIGYLAVLKKSGYRLTNEVQEYRNKVTEEIR</sequence>